<dbReference type="EMBL" id="MEYS01000002">
    <property type="protein sequence ID" value="OGD34018.1"/>
    <property type="molecule type" value="Genomic_DNA"/>
</dbReference>
<comment type="caution">
    <text evidence="2">The sequence shown here is derived from an EMBL/GenBank/DDBJ whole genome shotgun (WGS) entry which is preliminary data.</text>
</comment>
<evidence type="ECO:0000259" key="1">
    <source>
        <dbReference type="PROSITE" id="PS51154"/>
    </source>
</evidence>
<dbReference type="PROSITE" id="PS51154">
    <property type="entry name" value="MACRO"/>
    <property type="match status" value="1"/>
</dbReference>
<name>A0A1F5BTX2_9BACT</name>
<dbReference type="SUPFAM" id="SSF52949">
    <property type="entry name" value="Macro domain-like"/>
    <property type="match status" value="1"/>
</dbReference>
<accession>A0A1F5BTX2</accession>
<dbReference type="AlphaFoldDB" id="A0A1F5BTX2"/>
<dbReference type="InterPro" id="IPR002589">
    <property type="entry name" value="Macro_dom"/>
</dbReference>
<evidence type="ECO:0000313" key="3">
    <source>
        <dbReference type="Proteomes" id="UP000176650"/>
    </source>
</evidence>
<dbReference type="InterPro" id="IPR043472">
    <property type="entry name" value="Macro_dom-like"/>
</dbReference>
<reference evidence="2 3" key="1">
    <citation type="journal article" date="2016" name="Nat. Commun.">
        <title>Thousands of microbial genomes shed light on interconnected biogeochemical processes in an aquifer system.</title>
        <authorList>
            <person name="Anantharaman K."/>
            <person name="Brown C.T."/>
            <person name="Hug L.A."/>
            <person name="Sharon I."/>
            <person name="Castelle C.J."/>
            <person name="Probst A.J."/>
            <person name="Thomas B.C."/>
            <person name="Singh A."/>
            <person name="Wilkins M.J."/>
            <person name="Karaoz U."/>
            <person name="Brodie E.L."/>
            <person name="Williams K.H."/>
            <person name="Hubbard S.S."/>
            <person name="Banfield J.F."/>
        </authorList>
    </citation>
    <scope>NUCLEOTIDE SEQUENCE [LARGE SCALE GENOMIC DNA]</scope>
</reference>
<sequence>MQKERFEMIISRVRGDIFAAPQKHIAFAVNTQGYNDAGFAGQVSSRIWSKLASTGGNELGEVLTHKNGSKTYHALVCHSLDSGGWNDTPRVARECLDKIDAPNDEEIAVVLMGSGLVGMMQGADVEAILKGMEQSKKKLVVYTR</sequence>
<feature type="domain" description="Macro" evidence="1">
    <location>
        <begin position="1"/>
        <end position="144"/>
    </location>
</feature>
<evidence type="ECO:0000313" key="2">
    <source>
        <dbReference type="EMBL" id="OGD34018.1"/>
    </source>
</evidence>
<organism evidence="2 3">
    <name type="scientific">Candidatus Azambacteria bacterium RIFCSPLOWO2_01_FULL_46_25</name>
    <dbReference type="NCBI Taxonomy" id="1797298"/>
    <lineage>
        <taxon>Bacteria</taxon>
        <taxon>Candidatus Azamiibacteriota</taxon>
    </lineage>
</organism>
<proteinExistence type="predicted"/>
<protein>
    <recommendedName>
        <fullName evidence="1">Macro domain-containing protein</fullName>
    </recommendedName>
</protein>
<dbReference type="Proteomes" id="UP000176650">
    <property type="component" value="Unassembled WGS sequence"/>
</dbReference>
<dbReference type="Gene3D" id="3.40.220.10">
    <property type="entry name" value="Leucine Aminopeptidase, subunit E, domain 1"/>
    <property type="match status" value="1"/>
</dbReference>
<gene>
    <name evidence="2" type="ORF">A2988_00855</name>
</gene>